<proteinExistence type="predicted"/>
<feature type="chain" id="PRO_5042085428" description="Secreted protein" evidence="1">
    <location>
        <begin position="24"/>
        <end position="81"/>
    </location>
</feature>
<dbReference type="EMBL" id="WTXG01000026">
    <property type="protein sequence ID" value="KAI0298790.1"/>
    <property type="molecule type" value="Genomic_DNA"/>
</dbReference>
<feature type="signal peptide" evidence="1">
    <location>
        <begin position="1"/>
        <end position="23"/>
    </location>
</feature>
<dbReference type="Proteomes" id="UP001203297">
    <property type="component" value="Unassembled WGS sequence"/>
</dbReference>
<keyword evidence="1" id="KW-0732">Signal</keyword>
<comment type="caution">
    <text evidence="2">The sequence shown here is derived from an EMBL/GenBank/DDBJ whole genome shotgun (WGS) entry which is preliminary data.</text>
</comment>
<evidence type="ECO:0008006" key="4">
    <source>
        <dbReference type="Google" id="ProtNLM"/>
    </source>
</evidence>
<protein>
    <recommendedName>
        <fullName evidence="4">Secreted protein</fullName>
    </recommendedName>
</protein>
<gene>
    <name evidence="2" type="ORF">B0F90DRAFT_1731124</name>
</gene>
<accession>A0AAD4M3C2</accession>
<sequence length="81" mass="9144">MSQKISVLVVFTLLCANLPRTYSGSLAISCWFALLKLIRIPLSQKFLIATILHFGHNKGRNSYPAPPALYRLMINLNHCPF</sequence>
<reference evidence="2" key="1">
    <citation type="journal article" date="2022" name="New Phytol.">
        <title>Evolutionary transition to the ectomycorrhizal habit in the genomes of a hyperdiverse lineage of mushroom-forming fungi.</title>
        <authorList>
            <person name="Looney B."/>
            <person name="Miyauchi S."/>
            <person name="Morin E."/>
            <person name="Drula E."/>
            <person name="Courty P.E."/>
            <person name="Kohler A."/>
            <person name="Kuo A."/>
            <person name="LaButti K."/>
            <person name="Pangilinan J."/>
            <person name="Lipzen A."/>
            <person name="Riley R."/>
            <person name="Andreopoulos W."/>
            <person name="He G."/>
            <person name="Johnson J."/>
            <person name="Nolan M."/>
            <person name="Tritt A."/>
            <person name="Barry K.W."/>
            <person name="Grigoriev I.V."/>
            <person name="Nagy L.G."/>
            <person name="Hibbett D."/>
            <person name="Henrissat B."/>
            <person name="Matheny P.B."/>
            <person name="Labbe J."/>
            <person name="Martin F.M."/>
        </authorList>
    </citation>
    <scope>NUCLEOTIDE SEQUENCE</scope>
    <source>
        <strain evidence="2">BPL690</strain>
    </source>
</reference>
<name>A0AAD4M3C2_9AGAM</name>
<evidence type="ECO:0000313" key="2">
    <source>
        <dbReference type="EMBL" id="KAI0298790.1"/>
    </source>
</evidence>
<evidence type="ECO:0000256" key="1">
    <source>
        <dbReference type="SAM" id="SignalP"/>
    </source>
</evidence>
<dbReference type="AlphaFoldDB" id="A0AAD4M3C2"/>
<evidence type="ECO:0000313" key="3">
    <source>
        <dbReference type="Proteomes" id="UP001203297"/>
    </source>
</evidence>
<keyword evidence="3" id="KW-1185">Reference proteome</keyword>
<organism evidence="2 3">
    <name type="scientific">Multifurca ochricompacta</name>
    <dbReference type="NCBI Taxonomy" id="376703"/>
    <lineage>
        <taxon>Eukaryota</taxon>
        <taxon>Fungi</taxon>
        <taxon>Dikarya</taxon>
        <taxon>Basidiomycota</taxon>
        <taxon>Agaricomycotina</taxon>
        <taxon>Agaricomycetes</taxon>
        <taxon>Russulales</taxon>
        <taxon>Russulaceae</taxon>
        <taxon>Multifurca</taxon>
    </lineage>
</organism>